<dbReference type="GO" id="GO:0031491">
    <property type="term" value="F:nucleosome binding"/>
    <property type="evidence" value="ECO:0007669"/>
    <property type="project" value="TreeGrafter"/>
</dbReference>
<dbReference type="InterPro" id="IPR023323">
    <property type="entry name" value="Tex-like_dom_sf"/>
</dbReference>
<dbReference type="GO" id="GO:0008023">
    <property type="term" value="C:transcription elongation factor complex"/>
    <property type="evidence" value="ECO:0007669"/>
    <property type="project" value="TreeGrafter"/>
</dbReference>
<dbReference type="EMBL" id="MU826363">
    <property type="protein sequence ID" value="KAJ7378724.1"/>
    <property type="molecule type" value="Genomic_DNA"/>
</dbReference>
<evidence type="ECO:0000256" key="1">
    <source>
        <dbReference type="SAM" id="MobiDB-lite"/>
    </source>
</evidence>
<feature type="domain" description="Tex-like central region" evidence="3">
    <location>
        <begin position="466"/>
        <end position="528"/>
    </location>
</feature>
<keyword evidence="4" id="KW-0648">Protein biosynthesis</keyword>
<proteinExistence type="predicted"/>
<dbReference type="GO" id="GO:0042393">
    <property type="term" value="F:histone binding"/>
    <property type="evidence" value="ECO:0007669"/>
    <property type="project" value="TreeGrafter"/>
</dbReference>
<dbReference type="SUPFAM" id="SSF158832">
    <property type="entry name" value="Tex N-terminal region-like"/>
    <property type="match status" value="1"/>
</dbReference>
<dbReference type="AlphaFoldDB" id="A0A9W9ZCY2"/>
<evidence type="ECO:0000259" key="3">
    <source>
        <dbReference type="Pfam" id="PF22706"/>
    </source>
</evidence>
<name>A0A9W9ZCY2_9CNID</name>
<feature type="region of interest" description="Disordered" evidence="1">
    <location>
        <begin position="32"/>
        <end position="53"/>
    </location>
</feature>
<reference evidence="4" key="1">
    <citation type="submission" date="2023-01" db="EMBL/GenBank/DDBJ databases">
        <title>Genome assembly of the deep-sea coral Lophelia pertusa.</title>
        <authorList>
            <person name="Herrera S."/>
            <person name="Cordes E."/>
        </authorList>
    </citation>
    <scope>NUCLEOTIDE SEQUENCE</scope>
    <source>
        <strain evidence="4">USNM1676648</strain>
        <tissue evidence="4">Polyp</tissue>
    </source>
</reference>
<dbReference type="InterPro" id="IPR017072">
    <property type="entry name" value="TF_Spt6"/>
</dbReference>
<feature type="region of interest" description="Disordered" evidence="1">
    <location>
        <begin position="393"/>
        <end position="418"/>
    </location>
</feature>
<feature type="region of interest" description="Disordered" evidence="1">
    <location>
        <begin position="87"/>
        <end position="122"/>
    </location>
</feature>
<dbReference type="OrthoDB" id="6020303at2759"/>
<sequence>EAEELDEEDLSLIEENLGIRLQRKKPRLKKVRLIDSDDEEEDQSAGNSAVTERERVANELFEGDDDAGEVPAEPVQPQVDNTYADIEDSESDEDVDDFIVDEDGNPIKHTKTKRRRPGGTVQDSALMEAQDIFGLDFDFDEFEKYGRDDYSSEDDDDEYEEEDGEVGVMRRQKKKSTKKSIYEVFEPSELEKGMLTNKDNEIRTADVPERFQVRDFPVKSTEEGELDDEAEWIYRRAFLDMPISKQQDLLDGDIHSHSKTPKPTSAVGKIREALNLMRNQLFEVPFIANYRKEYIEPELNIEDLWKIWEWDEKWCQLRTRKENLHRLFQEMQDYQFNKIQESGDQPLDDDTRILQAEDIERLDGVETMEQLKDVYSHFMLYYKNDIPAMWEAKRKKSQSANSEEADDESHVTPQKQKMPAKRDLYTICRQAGVSGLARKFGLTPDQLGENLRDNYQRHETDQHPIEPDDAAENYLSSTFATVDQVLEAARHMVAMQIARDPLVRQCVRQTFYERGKLKLKPTKKGKKDKFTPESP</sequence>
<dbReference type="FunFam" id="1.10.10.650:FF:000002">
    <property type="entry name" value="Transcription elongation factor spt6"/>
    <property type="match status" value="1"/>
</dbReference>
<dbReference type="InterPro" id="IPR055179">
    <property type="entry name" value="Tex-like_central_region"/>
</dbReference>
<dbReference type="Gene3D" id="1.10.10.650">
    <property type="entry name" value="RuvA domain 2-like"/>
    <property type="match status" value="1"/>
</dbReference>
<feature type="compositionally biased region" description="Acidic residues" evidence="1">
    <location>
        <begin position="87"/>
        <end position="104"/>
    </location>
</feature>
<comment type="caution">
    <text evidence="4">The sequence shown here is derived from an EMBL/GenBank/DDBJ whole genome shotgun (WGS) entry which is preliminary data.</text>
</comment>
<dbReference type="GO" id="GO:0003746">
    <property type="term" value="F:translation elongation factor activity"/>
    <property type="evidence" value="ECO:0007669"/>
    <property type="project" value="UniProtKB-KW"/>
</dbReference>
<dbReference type="InterPro" id="IPR023319">
    <property type="entry name" value="Tex-like_HTH_dom_sf"/>
</dbReference>
<protein>
    <submittedName>
        <fullName evidence="4">Transcription elongation factor SPT6</fullName>
    </submittedName>
</protein>
<dbReference type="PANTHER" id="PTHR10145:SF6">
    <property type="entry name" value="TRANSCRIPTION ELONGATION FACTOR SPT6"/>
    <property type="match status" value="1"/>
</dbReference>
<organism evidence="4 5">
    <name type="scientific">Desmophyllum pertusum</name>
    <dbReference type="NCBI Taxonomy" id="174260"/>
    <lineage>
        <taxon>Eukaryota</taxon>
        <taxon>Metazoa</taxon>
        <taxon>Cnidaria</taxon>
        <taxon>Anthozoa</taxon>
        <taxon>Hexacorallia</taxon>
        <taxon>Scleractinia</taxon>
        <taxon>Caryophylliina</taxon>
        <taxon>Caryophylliidae</taxon>
        <taxon>Desmophyllum</taxon>
    </lineage>
</organism>
<feature type="compositionally biased region" description="Basic residues" evidence="1">
    <location>
        <begin position="108"/>
        <end position="117"/>
    </location>
</feature>
<dbReference type="Pfam" id="PF14641">
    <property type="entry name" value="HTH_44"/>
    <property type="match status" value="1"/>
</dbReference>
<keyword evidence="5" id="KW-1185">Reference proteome</keyword>
<keyword evidence="4" id="KW-0251">Elongation factor</keyword>
<dbReference type="GO" id="GO:0140673">
    <property type="term" value="P:transcription elongation-coupled chromatin remodeling"/>
    <property type="evidence" value="ECO:0007669"/>
    <property type="project" value="InterPro"/>
</dbReference>
<dbReference type="Gene3D" id="1.10.3500.10">
    <property type="entry name" value="Tex N-terminal region-like"/>
    <property type="match status" value="1"/>
</dbReference>
<dbReference type="GO" id="GO:0034728">
    <property type="term" value="P:nucleosome organization"/>
    <property type="evidence" value="ECO:0007669"/>
    <property type="project" value="TreeGrafter"/>
</dbReference>
<evidence type="ECO:0000259" key="2">
    <source>
        <dbReference type="Pfam" id="PF14641"/>
    </source>
</evidence>
<dbReference type="Proteomes" id="UP001163046">
    <property type="component" value="Unassembled WGS sequence"/>
</dbReference>
<evidence type="ECO:0000313" key="5">
    <source>
        <dbReference type="Proteomes" id="UP001163046"/>
    </source>
</evidence>
<accession>A0A9W9ZCY2</accession>
<feature type="non-terminal residue" evidence="4">
    <location>
        <position position="535"/>
    </location>
</feature>
<feature type="domain" description="Helix-turn-helix DNA-binding" evidence="2">
    <location>
        <begin position="220"/>
        <end position="332"/>
    </location>
</feature>
<dbReference type="InterPro" id="IPR028088">
    <property type="entry name" value="Spt6_HTH_DNA-bd_dom"/>
</dbReference>
<feature type="region of interest" description="Disordered" evidence="1">
    <location>
        <begin position="61"/>
        <end position="80"/>
    </location>
</feature>
<dbReference type="Pfam" id="PF22706">
    <property type="entry name" value="Tex_central_region"/>
    <property type="match status" value="1"/>
</dbReference>
<dbReference type="PANTHER" id="PTHR10145">
    <property type="entry name" value="TRANSCRIPTION ELONGATION FACTOR SPT6"/>
    <property type="match status" value="1"/>
</dbReference>
<gene>
    <name evidence="4" type="primary">SUPT6H_2</name>
    <name evidence="4" type="ORF">OS493_021306</name>
</gene>
<evidence type="ECO:0000313" key="4">
    <source>
        <dbReference type="EMBL" id="KAJ7378724.1"/>
    </source>
</evidence>
<dbReference type="GO" id="GO:0003677">
    <property type="term" value="F:DNA binding"/>
    <property type="evidence" value="ECO:0007669"/>
    <property type="project" value="InterPro"/>
</dbReference>